<comment type="subunit">
    <text evidence="9">Homohexamer. The homohexamer assembles into an open ring structure.</text>
</comment>
<keyword evidence="4 9" id="KW-0347">Helicase</keyword>
<feature type="binding site" evidence="9">
    <location>
        <begin position="201"/>
        <end position="206"/>
    </location>
    <ligand>
        <name>ATP</name>
        <dbReference type="ChEBI" id="CHEBI:30616"/>
    </ligand>
</feature>
<dbReference type="Gene3D" id="2.40.50.140">
    <property type="entry name" value="Nucleic acid-binding proteins"/>
    <property type="match status" value="1"/>
</dbReference>
<dbReference type="GO" id="GO:0008186">
    <property type="term" value="F:ATP-dependent activity, acting on RNA"/>
    <property type="evidence" value="ECO:0007669"/>
    <property type="project" value="UniProtKB-UniRule"/>
</dbReference>
<dbReference type="GO" id="GO:0005524">
    <property type="term" value="F:ATP binding"/>
    <property type="evidence" value="ECO:0007669"/>
    <property type="project" value="UniProtKB-UniRule"/>
</dbReference>
<gene>
    <name evidence="9 14" type="primary">rho</name>
    <name evidence="14" type="ordered locus">MCI_00650</name>
</gene>
<feature type="binding site" evidence="9">
    <location>
        <position position="244"/>
    </location>
    <ligand>
        <name>ATP</name>
        <dbReference type="ChEBI" id="CHEBI:30616"/>
    </ligand>
</feature>
<dbReference type="Pfam" id="PF00006">
    <property type="entry name" value="ATP-synt_ab"/>
    <property type="match status" value="1"/>
</dbReference>
<sequence>MNTTNKESTAELNNTESNNNHNNFAENGNIINLKQLKRKLPEELQAQAEELKIENINSLLKQELVFAILKKSVEQGGLIVGEGVLEVLPDGFGFLRSPEVNYLAGPDDIYISPSQIRRFGLRTGDTVEGQIRAPKAGERYFALLKVNRVNFEDPSKAYHRVHFDNLTPLYPDEKLGLELENNSKDSKDFSTRVIELVAPMGKGQRALIVAPPRTGKTVLLQNIAHAITTNNPEVFLIVLLIDERPEEVTDMQRSVRGEVVSSTFDEPASRHVQLAEMVIKKAKRLVEHKKDVVILVDAITRLARAYNTVVPSSGKVLTGGVDANALQRPKRFFGAARNIENGGSLTIIGTALIETGSRMDEVIFEEFKGTGNSEIILDRKIADKRIYPAIDITRSGTRKEDLLVDKIILNKMWVLRRIIDPMGSSEAMEFLLKKLENTKTNGEFFEMMKSPERPKNGL</sequence>
<dbReference type="CDD" id="cd01128">
    <property type="entry name" value="rho_factor_C"/>
    <property type="match status" value="1"/>
</dbReference>
<dbReference type="InterPro" id="IPR036269">
    <property type="entry name" value="Rho_N_sf"/>
</dbReference>
<dbReference type="SUPFAM" id="SSF52540">
    <property type="entry name" value="P-loop containing nucleoside triphosphate hydrolases"/>
    <property type="match status" value="1"/>
</dbReference>
<evidence type="ECO:0000256" key="12">
    <source>
        <dbReference type="SAM" id="MobiDB-lite"/>
    </source>
</evidence>
<dbReference type="SMART" id="SM00959">
    <property type="entry name" value="Rho_N"/>
    <property type="match status" value="1"/>
</dbReference>
<organism evidence="14 15">
    <name type="scientific">Rickettsia montanensis (strain OSU 85-930)</name>
    <dbReference type="NCBI Taxonomy" id="1105114"/>
    <lineage>
        <taxon>Bacteria</taxon>
        <taxon>Pseudomonadati</taxon>
        <taxon>Pseudomonadota</taxon>
        <taxon>Alphaproteobacteria</taxon>
        <taxon>Rickettsiales</taxon>
        <taxon>Rickettsiaceae</taxon>
        <taxon>Rickettsieae</taxon>
        <taxon>Rickettsia</taxon>
        <taxon>spotted fever group</taxon>
    </lineage>
</organism>
<evidence type="ECO:0000259" key="13">
    <source>
        <dbReference type="PROSITE" id="PS51856"/>
    </source>
</evidence>
<dbReference type="EMBL" id="CP003340">
    <property type="protein sequence ID" value="AFC73098.1"/>
    <property type="molecule type" value="Genomic_DNA"/>
</dbReference>
<dbReference type="InterPro" id="IPR000194">
    <property type="entry name" value="ATPase_F1/V1/A1_a/bsu_nucl-bd"/>
</dbReference>
<dbReference type="InterPro" id="IPR027417">
    <property type="entry name" value="P-loop_NTPase"/>
</dbReference>
<evidence type="ECO:0000256" key="3">
    <source>
        <dbReference type="ARBA" id="ARBA00022801"/>
    </source>
</evidence>
<dbReference type="SUPFAM" id="SSF68912">
    <property type="entry name" value="Rho N-terminal domain-like"/>
    <property type="match status" value="1"/>
</dbReference>
<evidence type="ECO:0000256" key="4">
    <source>
        <dbReference type="ARBA" id="ARBA00022806"/>
    </source>
</evidence>
<keyword evidence="1 9" id="KW-0806">Transcription termination</keyword>
<protein>
    <recommendedName>
        <fullName evidence="9 10">Transcription termination factor Rho</fullName>
        <ecNumber evidence="9 10">3.6.4.-</ecNumber>
    </recommendedName>
    <alternativeName>
        <fullName evidence="9">ATP-dependent helicase Rho</fullName>
    </alternativeName>
</protein>
<evidence type="ECO:0000256" key="7">
    <source>
        <dbReference type="ARBA" id="ARBA00023015"/>
    </source>
</evidence>
<evidence type="ECO:0000256" key="8">
    <source>
        <dbReference type="ARBA" id="ARBA00023163"/>
    </source>
</evidence>
<dbReference type="HAMAP" id="MF_01884">
    <property type="entry name" value="Rho"/>
    <property type="match status" value="1"/>
</dbReference>
<dbReference type="GO" id="GO:0006353">
    <property type="term" value="P:DNA-templated transcription termination"/>
    <property type="evidence" value="ECO:0007669"/>
    <property type="project" value="UniProtKB-UniRule"/>
</dbReference>
<keyword evidence="2 9" id="KW-0547">Nucleotide-binding</keyword>
<dbReference type="HOGENOM" id="CLU_016377_4_3_5"/>
<dbReference type="Pfam" id="PF07498">
    <property type="entry name" value="Rho_N"/>
    <property type="match status" value="1"/>
</dbReference>
<dbReference type="InterPro" id="IPR012340">
    <property type="entry name" value="NA-bd_OB-fold"/>
</dbReference>
<evidence type="ECO:0000256" key="10">
    <source>
        <dbReference type="NCBIfam" id="TIGR00767"/>
    </source>
</evidence>
<comment type="caution">
    <text evidence="9">Lacks conserved residue(s) required for the propagation of feature annotation.</text>
</comment>
<dbReference type="GO" id="GO:0003723">
    <property type="term" value="F:RNA binding"/>
    <property type="evidence" value="ECO:0007669"/>
    <property type="project" value="UniProtKB-UniRule"/>
</dbReference>
<dbReference type="InterPro" id="IPR004665">
    <property type="entry name" value="Term_rho"/>
</dbReference>
<dbReference type="InterPro" id="IPR011112">
    <property type="entry name" value="Rho-like_N"/>
</dbReference>
<dbReference type="NCBIfam" id="TIGR00767">
    <property type="entry name" value="rho"/>
    <property type="match status" value="1"/>
</dbReference>
<feature type="region of interest" description="Disordered" evidence="12">
    <location>
        <begin position="1"/>
        <end position="26"/>
    </location>
</feature>
<comment type="similarity">
    <text evidence="9 11">Belongs to the Rho family.</text>
</comment>
<keyword evidence="6 9" id="KW-0694">RNA-binding</keyword>
<comment type="function">
    <text evidence="9">Facilitates transcription termination by a mechanism that involves Rho binding to the nascent RNA, activation of Rho's RNA-dependent ATPase activity, and release of the mRNA from the DNA template.</text>
</comment>
<dbReference type="RefSeq" id="WP_014409238.1">
    <property type="nucleotide sequence ID" value="NC_017043.1"/>
</dbReference>
<dbReference type="PROSITE" id="PS51856">
    <property type="entry name" value="RHO_RNA_BD"/>
    <property type="match status" value="1"/>
</dbReference>
<keyword evidence="5 9" id="KW-0067">ATP-binding</keyword>
<dbReference type="EC" id="3.6.4.-" evidence="9 10"/>
<evidence type="ECO:0000256" key="5">
    <source>
        <dbReference type="ARBA" id="ARBA00022840"/>
    </source>
</evidence>
<evidence type="ECO:0000313" key="14">
    <source>
        <dbReference type="EMBL" id="AFC73098.1"/>
    </source>
</evidence>
<dbReference type="PANTHER" id="PTHR46425:SF1">
    <property type="entry name" value="TRANSCRIPTION TERMINATION FACTOR RHO"/>
    <property type="match status" value="1"/>
</dbReference>
<evidence type="ECO:0000256" key="11">
    <source>
        <dbReference type="PROSITE-ProRule" id="PRU01203"/>
    </source>
</evidence>
<dbReference type="InterPro" id="IPR011113">
    <property type="entry name" value="Rho_RNA-bd"/>
</dbReference>
<evidence type="ECO:0000256" key="1">
    <source>
        <dbReference type="ARBA" id="ARBA00022472"/>
    </source>
</evidence>
<evidence type="ECO:0000256" key="2">
    <source>
        <dbReference type="ARBA" id="ARBA00022741"/>
    </source>
</evidence>
<dbReference type="SMART" id="SM00357">
    <property type="entry name" value="CSP"/>
    <property type="match status" value="1"/>
</dbReference>
<dbReference type="Gene3D" id="3.40.50.300">
    <property type="entry name" value="P-loop containing nucleotide triphosphate hydrolases"/>
    <property type="match status" value="1"/>
</dbReference>
<dbReference type="Proteomes" id="UP000008008">
    <property type="component" value="Chromosome"/>
</dbReference>
<feature type="domain" description="Rho RNA-BD" evidence="13">
    <location>
        <begin position="78"/>
        <end position="153"/>
    </location>
</feature>
<keyword evidence="7 9" id="KW-0805">Transcription regulation</keyword>
<dbReference type="GO" id="GO:0005829">
    <property type="term" value="C:cytosol"/>
    <property type="evidence" value="ECO:0007669"/>
    <property type="project" value="UniProtKB-ARBA"/>
</dbReference>
<dbReference type="Pfam" id="PF07497">
    <property type="entry name" value="Rho_RNA_bind"/>
    <property type="match status" value="1"/>
</dbReference>
<dbReference type="InterPro" id="IPR041703">
    <property type="entry name" value="Rho_factor_ATP-bd"/>
</dbReference>
<reference evidence="15" key="1">
    <citation type="submission" date="2012-02" db="EMBL/GenBank/DDBJ databases">
        <title>Complete genome sequence of Rickettsia montanensis strain OSU 85-930.</title>
        <authorList>
            <person name="Johnson S.L."/>
            <person name="Munk A.C."/>
            <person name="Han S."/>
            <person name="Bruce D.C."/>
            <person name="Dasch G.A."/>
        </authorList>
    </citation>
    <scope>NUCLEOTIDE SEQUENCE [LARGE SCALE GENOMIC DNA]</scope>
    <source>
        <strain evidence="15">OSU 85-930</strain>
    </source>
</reference>
<dbReference type="AlphaFoldDB" id="H8KAN1"/>
<dbReference type="GO" id="GO:0004386">
    <property type="term" value="F:helicase activity"/>
    <property type="evidence" value="ECO:0007669"/>
    <property type="project" value="UniProtKB-UniRule"/>
</dbReference>
<dbReference type="CDD" id="cd04459">
    <property type="entry name" value="Rho_CSD"/>
    <property type="match status" value="1"/>
</dbReference>
<dbReference type="SUPFAM" id="SSF50249">
    <property type="entry name" value="Nucleic acid-binding proteins"/>
    <property type="match status" value="1"/>
</dbReference>
<dbReference type="KEGG" id="rmo:MCI_00650"/>
<dbReference type="InterPro" id="IPR003593">
    <property type="entry name" value="AAA+_ATPase"/>
</dbReference>
<dbReference type="PANTHER" id="PTHR46425">
    <property type="entry name" value="TRANSCRIPTION TERMINATION FACTOR RHO"/>
    <property type="match status" value="1"/>
</dbReference>
<feature type="binding site" evidence="9">
    <location>
        <begin position="213"/>
        <end position="218"/>
    </location>
    <ligand>
        <name>ATP</name>
        <dbReference type="ChEBI" id="CHEBI:30616"/>
    </ligand>
</feature>
<keyword evidence="3 9" id="KW-0378">Hydrolase</keyword>
<evidence type="ECO:0000256" key="6">
    <source>
        <dbReference type="ARBA" id="ARBA00022884"/>
    </source>
</evidence>
<feature type="compositionally biased region" description="Low complexity" evidence="12">
    <location>
        <begin position="10"/>
        <end position="26"/>
    </location>
</feature>
<dbReference type="GO" id="GO:0016787">
    <property type="term" value="F:hydrolase activity"/>
    <property type="evidence" value="ECO:0007669"/>
    <property type="project" value="UniProtKB-KW"/>
</dbReference>
<name>H8KAN1_RICMS</name>
<accession>H8KAN1</accession>
<dbReference type="SMART" id="SM00382">
    <property type="entry name" value="AAA"/>
    <property type="match status" value="1"/>
</dbReference>
<evidence type="ECO:0000313" key="15">
    <source>
        <dbReference type="Proteomes" id="UP000008008"/>
    </source>
</evidence>
<dbReference type="NCBIfam" id="NF006886">
    <property type="entry name" value="PRK09376.1"/>
    <property type="match status" value="1"/>
</dbReference>
<keyword evidence="15" id="KW-1185">Reference proteome</keyword>
<keyword evidence="8 9" id="KW-0804">Transcription</keyword>
<evidence type="ECO:0000256" key="9">
    <source>
        <dbReference type="HAMAP-Rule" id="MF_01884"/>
    </source>
</evidence>
<dbReference type="FunFam" id="3.40.50.300:FF:000072">
    <property type="entry name" value="Transcription termination factor Rho"/>
    <property type="match status" value="1"/>
</dbReference>
<proteinExistence type="inferred from homology"/>
<dbReference type="InterPro" id="IPR011129">
    <property type="entry name" value="CSD"/>
</dbReference>